<accession>A0AAW9JE87</accession>
<dbReference type="PROSITE" id="PS50943">
    <property type="entry name" value="HTH_CROC1"/>
    <property type="match status" value="1"/>
</dbReference>
<dbReference type="InterPro" id="IPR001387">
    <property type="entry name" value="Cro/C1-type_HTH"/>
</dbReference>
<reference evidence="2" key="1">
    <citation type="submission" date="2023-12" db="EMBL/GenBank/DDBJ databases">
        <title>Genome sequence of Bacillus thuringiensis strain SS10.</title>
        <authorList>
            <person name="Rouis S."/>
        </authorList>
    </citation>
    <scope>NUCLEOTIDE SEQUENCE</scope>
    <source>
        <strain evidence="2">SS10</strain>
    </source>
</reference>
<evidence type="ECO:0000313" key="2">
    <source>
        <dbReference type="EMBL" id="MDZ5475097.1"/>
    </source>
</evidence>
<organism evidence="2 3">
    <name type="scientific">Bacillus thuringiensis</name>
    <dbReference type="NCBI Taxonomy" id="1428"/>
    <lineage>
        <taxon>Bacteria</taxon>
        <taxon>Bacillati</taxon>
        <taxon>Bacillota</taxon>
        <taxon>Bacilli</taxon>
        <taxon>Bacillales</taxon>
        <taxon>Bacillaceae</taxon>
        <taxon>Bacillus</taxon>
        <taxon>Bacillus cereus group</taxon>
    </lineage>
</organism>
<evidence type="ECO:0000313" key="3">
    <source>
        <dbReference type="Proteomes" id="UP001292252"/>
    </source>
</evidence>
<dbReference type="Pfam" id="PF01381">
    <property type="entry name" value="HTH_3"/>
    <property type="match status" value="1"/>
</dbReference>
<gene>
    <name evidence="2" type="ORF">U2F49_02055</name>
</gene>
<dbReference type="Gene3D" id="1.10.260.40">
    <property type="entry name" value="lambda repressor-like DNA-binding domains"/>
    <property type="match status" value="1"/>
</dbReference>
<protein>
    <submittedName>
        <fullName evidence="2">Helix-turn-helix transcriptional regulator</fullName>
    </submittedName>
</protein>
<dbReference type="InterPro" id="IPR010982">
    <property type="entry name" value="Lambda_DNA-bd_dom_sf"/>
</dbReference>
<dbReference type="SMART" id="SM00530">
    <property type="entry name" value="HTH_XRE"/>
    <property type="match status" value="1"/>
</dbReference>
<dbReference type="GO" id="GO:0003677">
    <property type="term" value="F:DNA binding"/>
    <property type="evidence" value="ECO:0007669"/>
    <property type="project" value="InterPro"/>
</dbReference>
<dbReference type="RefSeq" id="WP_033699483.1">
    <property type="nucleotide sequence ID" value="NZ_CP072691.1"/>
</dbReference>
<dbReference type="Proteomes" id="UP001292252">
    <property type="component" value="Unassembled WGS sequence"/>
</dbReference>
<proteinExistence type="predicted"/>
<dbReference type="EMBL" id="JAXOTW010000001">
    <property type="protein sequence ID" value="MDZ5475097.1"/>
    <property type="molecule type" value="Genomic_DNA"/>
</dbReference>
<dbReference type="AlphaFoldDB" id="A0AAW9JE87"/>
<name>A0AAW9JE87_BACTU</name>
<comment type="caution">
    <text evidence="2">The sequence shown here is derived from an EMBL/GenBank/DDBJ whole genome shotgun (WGS) entry which is preliminary data.</text>
</comment>
<evidence type="ECO:0000259" key="1">
    <source>
        <dbReference type="PROSITE" id="PS50943"/>
    </source>
</evidence>
<dbReference type="CDD" id="cd00093">
    <property type="entry name" value="HTH_XRE"/>
    <property type="match status" value="1"/>
</dbReference>
<feature type="domain" description="HTH cro/C1-type" evidence="1">
    <location>
        <begin position="8"/>
        <end position="64"/>
    </location>
</feature>
<sequence>MADLQSRLRELREEKGLSKWEVGNAINSNASPHTLRKYETVGVNSKINNIIELAKFFNVTTDYLLGVSNTRTVDLSKVLNEDLLEELKNRMVKE</sequence>
<dbReference type="SUPFAM" id="SSF47413">
    <property type="entry name" value="lambda repressor-like DNA-binding domains"/>
    <property type="match status" value="1"/>
</dbReference>